<evidence type="ECO:0000313" key="6">
    <source>
        <dbReference type="Proteomes" id="UP001524944"/>
    </source>
</evidence>
<name>A0ABT1Y6K5_9FIRM</name>
<keyword evidence="2" id="KW-0170">Cobalt</keyword>
<dbReference type="Pfam" id="PF02310">
    <property type="entry name" value="B12-binding"/>
    <property type="match status" value="1"/>
</dbReference>
<evidence type="ECO:0000256" key="1">
    <source>
        <dbReference type="ARBA" id="ARBA00022723"/>
    </source>
</evidence>
<dbReference type="Pfam" id="PF02607">
    <property type="entry name" value="B12-binding_2"/>
    <property type="match status" value="1"/>
</dbReference>
<feature type="domain" description="B12-binding N-terminal" evidence="4">
    <location>
        <begin position="1"/>
        <end position="90"/>
    </location>
</feature>
<evidence type="ECO:0000259" key="4">
    <source>
        <dbReference type="PROSITE" id="PS51337"/>
    </source>
</evidence>
<evidence type="ECO:0000313" key="5">
    <source>
        <dbReference type="EMBL" id="MCR6546523.1"/>
    </source>
</evidence>
<feature type="domain" description="B12-binding" evidence="3">
    <location>
        <begin position="92"/>
        <end position="215"/>
    </location>
</feature>
<dbReference type="InterPro" id="IPR003759">
    <property type="entry name" value="Cbl-bd_cap"/>
</dbReference>
<dbReference type="RefSeq" id="WP_257913894.1">
    <property type="nucleotide sequence ID" value="NZ_JANPWE010000008.1"/>
</dbReference>
<dbReference type="SUPFAM" id="SSF47644">
    <property type="entry name" value="Methionine synthase domain"/>
    <property type="match status" value="1"/>
</dbReference>
<dbReference type="PROSITE" id="PS51332">
    <property type="entry name" value="B12_BINDING"/>
    <property type="match status" value="1"/>
</dbReference>
<dbReference type="InterPro" id="IPR006158">
    <property type="entry name" value="Cobalamin-bd"/>
</dbReference>
<proteinExistence type="predicted"/>
<keyword evidence="1" id="KW-0479">Metal-binding</keyword>
<accession>A0ABT1Y6K5</accession>
<protein>
    <submittedName>
        <fullName evidence="5">Cobalamin-dependent protein</fullName>
    </submittedName>
</protein>
<dbReference type="PANTHER" id="PTHR45833:SF1">
    <property type="entry name" value="METHIONINE SYNTHASE"/>
    <property type="match status" value="1"/>
</dbReference>
<dbReference type="SMART" id="SM01018">
    <property type="entry name" value="B12-binding_2"/>
    <property type="match status" value="1"/>
</dbReference>
<dbReference type="SUPFAM" id="SSF52242">
    <property type="entry name" value="Cobalamin (vitamin B12)-binding domain"/>
    <property type="match status" value="1"/>
</dbReference>
<organism evidence="5 6">
    <name type="scientific">Dehalobacterium formicoaceticum</name>
    <dbReference type="NCBI Taxonomy" id="51515"/>
    <lineage>
        <taxon>Bacteria</taxon>
        <taxon>Bacillati</taxon>
        <taxon>Bacillota</taxon>
        <taxon>Clostridia</taxon>
        <taxon>Eubacteriales</taxon>
        <taxon>Peptococcaceae</taxon>
        <taxon>Dehalobacterium</taxon>
    </lineage>
</organism>
<dbReference type="InterPro" id="IPR036724">
    <property type="entry name" value="Cobalamin-bd_sf"/>
</dbReference>
<dbReference type="Gene3D" id="1.10.1240.10">
    <property type="entry name" value="Methionine synthase domain"/>
    <property type="match status" value="1"/>
</dbReference>
<evidence type="ECO:0000256" key="2">
    <source>
        <dbReference type="ARBA" id="ARBA00023285"/>
    </source>
</evidence>
<dbReference type="InterPro" id="IPR050554">
    <property type="entry name" value="Met_Synthase/Corrinoid"/>
</dbReference>
<evidence type="ECO:0000259" key="3">
    <source>
        <dbReference type="PROSITE" id="PS51332"/>
    </source>
</evidence>
<sequence>MANQEVIQKMKDALLAFDEDMAQAAAEEVVSTGADIVETMKVMGDTMGEIGEQFQVMEIFLPEVLLASKAFKVAMKIFEPELLKSGTAQGERPRAVIGSVKGDLHTVGKDMVTTMLTVGGFEVKDLGIDLDASTFITEADAFGAKIICVSALMSSTIAQQKTVIEFLKAKGLRDKFKVMVGGGPCTQSWADSIGADGFAKDAVGAVEVAKKLIAN</sequence>
<reference evidence="5 6" key="1">
    <citation type="submission" date="2022-08" db="EMBL/GenBank/DDBJ databases">
        <title>Proteogenomics of the novel Dehalobacterium formicoaceticum strain EZ94 highlights a key role of methyltransferases during anaerobic dichloromethane degradation.</title>
        <authorList>
            <person name="Wasmund K."/>
        </authorList>
    </citation>
    <scope>NUCLEOTIDE SEQUENCE [LARGE SCALE GENOMIC DNA]</scope>
    <source>
        <strain evidence="5 6">EZ94</strain>
    </source>
</reference>
<comment type="caution">
    <text evidence="5">The sequence shown here is derived from an EMBL/GenBank/DDBJ whole genome shotgun (WGS) entry which is preliminary data.</text>
</comment>
<dbReference type="PANTHER" id="PTHR45833">
    <property type="entry name" value="METHIONINE SYNTHASE"/>
    <property type="match status" value="1"/>
</dbReference>
<dbReference type="EMBL" id="JANPWE010000008">
    <property type="protein sequence ID" value="MCR6546523.1"/>
    <property type="molecule type" value="Genomic_DNA"/>
</dbReference>
<gene>
    <name evidence="5" type="ORF">NVS47_13555</name>
</gene>
<dbReference type="Gene3D" id="3.40.50.280">
    <property type="entry name" value="Cobalamin-binding domain"/>
    <property type="match status" value="1"/>
</dbReference>
<dbReference type="Proteomes" id="UP001524944">
    <property type="component" value="Unassembled WGS sequence"/>
</dbReference>
<dbReference type="PROSITE" id="PS51337">
    <property type="entry name" value="B12_BINDING_NTER"/>
    <property type="match status" value="1"/>
</dbReference>
<keyword evidence="6" id="KW-1185">Reference proteome</keyword>
<dbReference type="InterPro" id="IPR036594">
    <property type="entry name" value="Meth_synthase_dom"/>
</dbReference>